<feature type="compositionally biased region" description="Polar residues" evidence="1">
    <location>
        <begin position="536"/>
        <end position="550"/>
    </location>
</feature>
<keyword evidence="2" id="KW-0472">Membrane</keyword>
<comment type="caution">
    <text evidence="4">The sequence shown here is derived from an EMBL/GenBank/DDBJ whole genome shotgun (WGS) entry which is preliminary data.</text>
</comment>
<name>A0A9P6LWJ4_9FUNG</name>
<feature type="signal peptide" evidence="3">
    <location>
        <begin position="1"/>
        <end position="21"/>
    </location>
</feature>
<keyword evidence="3" id="KW-0732">Signal</keyword>
<evidence type="ECO:0000256" key="3">
    <source>
        <dbReference type="SAM" id="SignalP"/>
    </source>
</evidence>
<evidence type="ECO:0000256" key="2">
    <source>
        <dbReference type="SAM" id="Phobius"/>
    </source>
</evidence>
<dbReference type="PANTHER" id="PTHR23244:SF456">
    <property type="entry name" value="MULTIPLE EPIDERMAL GROWTH FACTOR-LIKE DOMAINS PROTEIN 8"/>
    <property type="match status" value="1"/>
</dbReference>
<protein>
    <recommendedName>
        <fullName evidence="6">Galactose oxidase</fullName>
    </recommendedName>
</protein>
<feature type="region of interest" description="Disordered" evidence="1">
    <location>
        <begin position="451"/>
        <end position="581"/>
    </location>
</feature>
<organism evidence="4 5">
    <name type="scientific">Modicella reniformis</name>
    <dbReference type="NCBI Taxonomy" id="1440133"/>
    <lineage>
        <taxon>Eukaryota</taxon>
        <taxon>Fungi</taxon>
        <taxon>Fungi incertae sedis</taxon>
        <taxon>Mucoromycota</taxon>
        <taxon>Mortierellomycotina</taxon>
        <taxon>Mortierellomycetes</taxon>
        <taxon>Mortierellales</taxon>
        <taxon>Mortierellaceae</taxon>
        <taxon>Modicella</taxon>
    </lineage>
</organism>
<dbReference type="Gene3D" id="2.120.10.80">
    <property type="entry name" value="Kelch-type beta propeller"/>
    <property type="match status" value="2"/>
</dbReference>
<feature type="compositionally biased region" description="Basic residues" evidence="1">
    <location>
        <begin position="572"/>
        <end position="581"/>
    </location>
</feature>
<keyword evidence="5" id="KW-1185">Reference proteome</keyword>
<dbReference type="OrthoDB" id="2441440at2759"/>
<proteinExistence type="predicted"/>
<evidence type="ECO:0000256" key="1">
    <source>
        <dbReference type="SAM" id="MobiDB-lite"/>
    </source>
</evidence>
<keyword evidence="2" id="KW-0812">Transmembrane</keyword>
<evidence type="ECO:0000313" key="4">
    <source>
        <dbReference type="EMBL" id="KAF9946750.1"/>
    </source>
</evidence>
<feature type="transmembrane region" description="Helical" evidence="2">
    <location>
        <begin position="412"/>
        <end position="437"/>
    </location>
</feature>
<dbReference type="Proteomes" id="UP000749646">
    <property type="component" value="Unassembled WGS sequence"/>
</dbReference>
<dbReference type="AlphaFoldDB" id="A0A9P6LWJ4"/>
<dbReference type="EMBL" id="JAAAHW010007697">
    <property type="protein sequence ID" value="KAF9946750.1"/>
    <property type="molecule type" value="Genomic_DNA"/>
</dbReference>
<sequence length="581" mass="62345">MPLLSLFLLLLLFVFSALVSAAPSPTTIVRRSHTGTLINDTVYFVGGLATAATTDNEPLRSISALDLNQLLFTETPTSLAIFNHAATSNRTWASVKEPPKIGITFGQASASTPGEALQWLDPTTGNVTSGGNNVSRSNTAGPGMGPSARSGPLVGRVGHSLVQIKSKLWAFGGHTMAMGTPQLAKGTIIPVTDTLTFDLSEGTWSNLTTGLARYGHASARSGLDIVLSCYGISISSTETELDTDCVYFSVSRMTFFPAKLVWTHQDDAITATRVGHTLVTGDSDMTLYMFGGMNVEGTQFFQDLYQLDTSNLPTITITKLTQAPSSDAQPIGGVTPTAVNLVPSARADHAAVVVGSQAGFMIIHGGITNNNTRIMADAIPHYFSMSSKSWINNTEFQTQYAKQKNMIPHNNVSVAGILAGIVASVLVLGACVAYYIWKGLRDDERERLKKEEEAAAEDRIHPSMDDDHHSRKKDGGRKEWKGNSVYPLGSEDHTMEPFKSTSSLIQTEEDGKKSIKKKNNQVDAKPWAANELYSPGATTLAENESVNGYMSSSSSAPSGLRKNNSNGSSSLHSHHLRSGQR</sequence>
<accession>A0A9P6LWJ4</accession>
<keyword evidence="2" id="KW-1133">Transmembrane helix</keyword>
<feature type="chain" id="PRO_5040427302" description="Galactose oxidase" evidence="3">
    <location>
        <begin position="22"/>
        <end position="581"/>
    </location>
</feature>
<reference evidence="4" key="1">
    <citation type="journal article" date="2020" name="Fungal Divers.">
        <title>Resolving the Mortierellaceae phylogeny through synthesis of multi-gene phylogenetics and phylogenomics.</title>
        <authorList>
            <person name="Vandepol N."/>
            <person name="Liber J."/>
            <person name="Desiro A."/>
            <person name="Na H."/>
            <person name="Kennedy M."/>
            <person name="Barry K."/>
            <person name="Grigoriev I.V."/>
            <person name="Miller A.N."/>
            <person name="O'Donnell K."/>
            <person name="Stajich J.E."/>
            <person name="Bonito G."/>
        </authorList>
    </citation>
    <scope>NUCLEOTIDE SEQUENCE</scope>
    <source>
        <strain evidence="4">MES-2147</strain>
    </source>
</reference>
<dbReference type="SUPFAM" id="SSF117281">
    <property type="entry name" value="Kelch motif"/>
    <property type="match status" value="1"/>
</dbReference>
<feature type="non-terminal residue" evidence="4">
    <location>
        <position position="581"/>
    </location>
</feature>
<dbReference type="PANTHER" id="PTHR23244">
    <property type="entry name" value="KELCH REPEAT DOMAIN"/>
    <property type="match status" value="1"/>
</dbReference>
<dbReference type="InterPro" id="IPR015915">
    <property type="entry name" value="Kelch-typ_b-propeller"/>
</dbReference>
<feature type="compositionally biased region" description="Basic and acidic residues" evidence="1">
    <location>
        <begin position="451"/>
        <end position="469"/>
    </location>
</feature>
<gene>
    <name evidence="4" type="ORF">BGZ65_009426</name>
</gene>
<evidence type="ECO:0000313" key="5">
    <source>
        <dbReference type="Proteomes" id="UP000749646"/>
    </source>
</evidence>
<evidence type="ECO:0008006" key="6">
    <source>
        <dbReference type="Google" id="ProtNLM"/>
    </source>
</evidence>